<dbReference type="GO" id="GO:1902282">
    <property type="term" value="F:voltage-gated potassium channel activity involved in ventricular cardiac muscle cell action potential repolarization"/>
    <property type="evidence" value="ECO:0007669"/>
    <property type="project" value="Ensembl"/>
</dbReference>
<evidence type="ECO:0000256" key="14">
    <source>
        <dbReference type="ARBA" id="ARBA00023065"/>
    </source>
</evidence>
<reference evidence="21 22" key="1">
    <citation type="journal article" date="2019" name="Proc. Natl. Acad. Sci. U.S.A.">
        <title>Regulatory changes in pterin and carotenoid genes underlie balanced color polymorphisms in the wall lizard.</title>
        <authorList>
            <person name="Andrade P."/>
            <person name="Pinho C."/>
            <person name="Perez I de Lanuza G."/>
            <person name="Afonso S."/>
            <person name="Brejcha J."/>
            <person name="Rubin C.J."/>
            <person name="Wallerman O."/>
            <person name="Pereira P."/>
            <person name="Sabatino S.J."/>
            <person name="Bellati A."/>
            <person name="Pellitteri-Rosa D."/>
            <person name="Bosakova Z."/>
            <person name="Bunikis I."/>
            <person name="Carretero M.A."/>
            <person name="Feiner N."/>
            <person name="Marsik P."/>
            <person name="Pauperio F."/>
            <person name="Salvi D."/>
            <person name="Soler L."/>
            <person name="While G.M."/>
            <person name="Uller T."/>
            <person name="Font E."/>
            <person name="Andersson L."/>
            <person name="Carneiro M."/>
        </authorList>
    </citation>
    <scope>NUCLEOTIDE SEQUENCE</scope>
</reference>
<dbReference type="PRINTS" id="PR01604">
    <property type="entry name" value="KCNE1CHANNEL"/>
</dbReference>
<evidence type="ECO:0000256" key="13">
    <source>
        <dbReference type="ARBA" id="ARBA00022989"/>
    </source>
</evidence>
<comment type="subcellular location">
    <subcellularLocation>
        <location evidence="1">Apical cell membrane</location>
    </subcellularLocation>
    <subcellularLocation>
        <location evidence="2">Cell membrane</location>
        <topology evidence="2">Single-pass type I membrane protein</topology>
    </subcellularLocation>
    <subcellularLocation>
        <location evidence="3">Membrane raft</location>
    </subcellularLocation>
</comment>
<protein>
    <recommendedName>
        <fullName evidence="18">Potassium voltage-gated channel subfamily E member 1</fullName>
    </recommendedName>
</protein>
<sequence length="126" mass="14364">MALVSNNTALNYLLSKLLEDYESKPSHPTAAPVVATNDHLEVIYILLLLGFFGFFTFGIMMSYIRSKKLEHSNDPYNVYIATDIWRKRDKASLKAKVMENYKSSFVLENQHAVEQPTSHIPEVNPS</sequence>
<keyword evidence="11" id="KW-0851">Voltage-gated channel</keyword>
<evidence type="ECO:0000256" key="11">
    <source>
        <dbReference type="ARBA" id="ARBA00022882"/>
    </source>
</evidence>
<dbReference type="InterPro" id="IPR000369">
    <property type="entry name" value="K_chnl_KCNE"/>
</dbReference>
<dbReference type="GO" id="GO:0016324">
    <property type="term" value="C:apical plasma membrane"/>
    <property type="evidence" value="ECO:0007669"/>
    <property type="project" value="UniProtKB-SubCell"/>
</dbReference>
<comment type="function">
    <text evidence="19">Ancillary protein that functions as a regulatory subunit of the voltage-gated potassium (Kv) channel complex composed of pore-forming and potassium-conducting alpha subunits and of regulatory beta subunits. KCNE1 beta subunit modulates the gating kinetics and enhances stability of the channel complex. Alters the gating of the delayed rectifier Kv channel containing KCNB1 alpha subunit. Associates with KCNQ1/KVLQT1 alpha subunit to form the slowly activating delayed rectifier cardiac potassium (IKs) channel responsible for ventricular muscle action potential repolarization. The outward current reaches its steady state only after 50 seconds. Assembly with KCNH2/HERG alpha subunit Kv channel may regulate the rapidly activating component of the delayed rectifying potassium current (IKr) in heart.</text>
</comment>
<evidence type="ECO:0000256" key="15">
    <source>
        <dbReference type="ARBA" id="ARBA00023136"/>
    </source>
</evidence>
<evidence type="ECO:0000256" key="20">
    <source>
        <dbReference type="SAM" id="Phobius"/>
    </source>
</evidence>
<evidence type="ECO:0000256" key="17">
    <source>
        <dbReference type="ARBA" id="ARBA00023303"/>
    </source>
</evidence>
<dbReference type="AlphaFoldDB" id="A0A670KBD8"/>
<evidence type="ECO:0000256" key="5">
    <source>
        <dbReference type="ARBA" id="ARBA00022448"/>
    </source>
</evidence>
<keyword evidence="17" id="KW-0407">Ion channel</keyword>
<evidence type="ECO:0000256" key="3">
    <source>
        <dbReference type="ARBA" id="ARBA00004285"/>
    </source>
</evidence>
<dbReference type="Proteomes" id="UP000472272">
    <property type="component" value="Chromosome 4"/>
</dbReference>
<dbReference type="PANTHER" id="PTHR15282">
    <property type="entry name" value="POTASSIUM VOLTAGE-GATED CHANNEL SUBFAMILY E MEMBER 1, 3"/>
    <property type="match status" value="1"/>
</dbReference>
<dbReference type="PANTHER" id="PTHR15282:SF10">
    <property type="entry name" value="POTASSIUM VOLTAGE-GATED CHANNEL SUBFAMILY E MEMBER 1"/>
    <property type="match status" value="1"/>
</dbReference>
<proteinExistence type="inferred from homology"/>
<dbReference type="GO" id="GO:0021750">
    <property type="term" value="P:vestibular nucleus development"/>
    <property type="evidence" value="ECO:0007669"/>
    <property type="project" value="Ensembl"/>
</dbReference>
<keyword evidence="8" id="KW-0597">Phosphoprotein</keyword>
<evidence type="ECO:0000256" key="12">
    <source>
        <dbReference type="ARBA" id="ARBA00022958"/>
    </source>
</evidence>
<evidence type="ECO:0000313" key="21">
    <source>
        <dbReference type="Ensembl" id="ENSPMRP00000032122.1"/>
    </source>
</evidence>
<dbReference type="GO" id="GO:0008076">
    <property type="term" value="C:voltage-gated potassium channel complex"/>
    <property type="evidence" value="ECO:0007669"/>
    <property type="project" value="Ensembl"/>
</dbReference>
<dbReference type="GO" id="GO:0045121">
    <property type="term" value="C:membrane raft"/>
    <property type="evidence" value="ECO:0007669"/>
    <property type="project" value="UniProtKB-SubCell"/>
</dbReference>
<dbReference type="InterPro" id="IPR005424">
    <property type="entry name" value="KCNE1"/>
</dbReference>
<evidence type="ECO:0000256" key="9">
    <source>
        <dbReference type="ARBA" id="ARBA00022692"/>
    </source>
</evidence>
<keyword evidence="6" id="KW-1003">Cell membrane</keyword>
<accession>A0A670KBD8</accession>
<organism evidence="21 22">
    <name type="scientific">Podarcis muralis</name>
    <name type="common">Wall lizard</name>
    <name type="synonym">Lacerta muralis</name>
    <dbReference type="NCBI Taxonomy" id="64176"/>
    <lineage>
        <taxon>Eukaryota</taxon>
        <taxon>Metazoa</taxon>
        <taxon>Chordata</taxon>
        <taxon>Craniata</taxon>
        <taxon>Vertebrata</taxon>
        <taxon>Euteleostomi</taxon>
        <taxon>Lepidosauria</taxon>
        <taxon>Squamata</taxon>
        <taxon>Bifurcata</taxon>
        <taxon>Unidentata</taxon>
        <taxon>Episquamata</taxon>
        <taxon>Laterata</taxon>
        <taxon>Lacertibaenia</taxon>
        <taxon>Lacertidae</taxon>
        <taxon>Podarcis</taxon>
    </lineage>
</organism>
<evidence type="ECO:0000256" key="18">
    <source>
        <dbReference type="ARBA" id="ARBA00035196"/>
    </source>
</evidence>
<dbReference type="GO" id="GO:0033363">
    <property type="term" value="P:secretory granule organization"/>
    <property type="evidence" value="ECO:0007669"/>
    <property type="project" value="Ensembl"/>
</dbReference>
<dbReference type="Ensembl" id="ENSPMRT00000034063.1">
    <property type="protein sequence ID" value="ENSPMRP00000032122.1"/>
    <property type="gene ID" value="ENSPMRG00000020832.1"/>
</dbReference>
<name>A0A670KBD8_PODMU</name>
<dbReference type="GO" id="GO:0071320">
    <property type="term" value="P:cellular response to cAMP"/>
    <property type="evidence" value="ECO:0007669"/>
    <property type="project" value="Ensembl"/>
</dbReference>
<dbReference type="Pfam" id="PF02060">
    <property type="entry name" value="ISK_Channel"/>
    <property type="match status" value="1"/>
</dbReference>
<keyword evidence="9 20" id="KW-0812">Transmembrane</keyword>
<keyword evidence="10" id="KW-0631">Potassium channel</keyword>
<dbReference type="OMA" id="ESCRACY"/>
<keyword evidence="12" id="KW-0630">Potassium</keyword>
<dbReference type="PRINTS" id="PR00168">
    <property type="entry name" value="KCNECHANNEL"/>
</dbReference>
<reference evidence="21" key="2">
    <citation type="submission" date="2025-08" db="UniProtKB">
        <authorList>
            <consortium name="Ensembl"/>
        </authorList>
    </citation>
    <scope>IDENTIFICATION</scope>
</reference>
<evidence type="ECO:0000256" key="7">
    <source>
        <dbReference type="ARBA" id="ARBA00022538"/>
    </source>
</evidence>
<dbReference type="GO" id="GO:0005251">
    <property type="term" value="F:delayed rectifier potassium channel activity"/>
    <property type="evidence" value="ECO:0007669"/>
    <property type="project" value="Ensembl"/>
</dbReference>
<evidence type="ECO:0000256" key="4">
    <source>
        <dbReference type="ARBA" id="ARBA00005688"/>
    </source>
</evidence>
<reference evidence="21" key="3">
    <citation type="submission" date="2025-09" db="UniProtKB">
        <authorList>
            <consortium name="Ensembl"/>
        </authorList>
    </citation>
    <scope>IDENTIFICATION</scope>
</reference>
<dbReference type="GO" id="GO:1901381">
    <property type="term" value="P:positive regulation of potassium ion transmembrane transport"/>
    <property type="evidence" value="ECO:0007669"/>
    <property type="project" value="Ensembl"/>
</dbReference>
<evidence type="ECO:0000256" key="1">
    <source>
        <dbReference type="ARBA" id="ARBA00004221"/>
    </source>
</evidence>
<feature type="transmembrane region" description="Helical" evidence="20">
    <location>
        <begin position="42"/>
        <end position="64"/>
    </location>
</feature>
<dbReference type="GO" id="GO:0086091">
    <property type="term" value="P:regulation of heart rate by cardiac conduction"/>
    <property type="evidence" value="ECO:0007669"/>
    <property type="project" value="Ensembl"/>
</dbReference>
<keyword evidence="7" id="KW-0633">Potassium transport</keyword>
<evidence type="ECO:0000256" key="6">
    <source>
        <dbReference type="ARBA" id="ARBA00022475"/>
    </source>
</evidence>
<dbReference type="GeneTree" id="ENSGT00940000154497"/>
<keyword evidence="13 20" id="KW-1133">Transmembrane helix</keyword>
<dbReference type="GO" id="GO:0044325">
    <property type="term" value="F:transmembrane transporter binding"/>
    <property type="evidence" value="ECO:0007669"/>
    <property type="project" value="TreeGrafter"/>
</dbReference>
<evidence type="ECO:0000313" key="22">
    <source>
        <dbReference type="Proteomes" id="UP000472272"/>
    </source>
</evidence>
<dbReference type="GO" id="GO:0002070">
    <property type="term" value="P:epithelial cell maturation"/>
    <property type="evidence" value="ECO:0007669"/>
    <property type="project" value="Ensembl"/>
</dbReference>
<keyword evidence="5" id="KW-0813">Transport</keyword>
<evidence type="ECO:0000256" key="16">
    <source>
        <dbReference type="ARBA" id="ARBA00023180"/>
    </source>
</evidence>
<dbReference type="GO" id="GO:0060307">
    <property type="term" value="P:regulation of ventricular cardiac muscle cell membrane repolarization"/>
    <property type="evidence" value="ECO:0007669"/>
    <property type="project" value="Ensembl"/>
</dbReference>
<keyword evidence="16" id="KW-0325">Glycoprotein</keyword>
<comment type="similarity">
    <text evidence="4">Belongs to the potassium channel KCNE family.</text>
</comment>
<evidence type="ECO:0000256" key="2">
    <source>
        <dbReference type="ARBA" id="ARBA00004251"/>
    </source>
</evidence>
<gene>
    <name evidence="21" type="primary">KCNE1</name>
</gene>
<evidence type="ECO:0000256" key="8">
    <source>
        <dbReference type="ARBA" id="ARBA00022553"/>
    </source>
</evidence>
<keyword evidence="22" id="KW-1185">Reference proteome</keyword>
<evidence type="ECO:0000256" key="19">
    <source>
        <dbReference type="ARBA" id="ARBA00045479"/>
    </source>
</evidence>
<dbReference type="GO" id="GO:0097623">
    <property type="term" value="P:potassium ion export across plasma membrane"/>
    <property type="evidence" value="ECO:0007669"/>
    <property type="project" value="Ensembl"/>
</dbReference>
<evidence type="ECO:0000256" key="10">
    <source>
        <dbReference type="ARBA" id="ARBA00022826"/>
    </source>
</evidence>
<keyword evidence="15 20" id="KW-0472">Membrane</keyword>
<dbReference type="GO" id="GO:0009986">
    <property type="term" value="C:cell surface"/>
    <property type="evidence" value="ECO:0007669"/>
    <property type="project" value="Ensembl"/>
</dbReference>
<keyword evidence="14" id="KW-0406">Ion transport</keyword>
<dbReference type="GO" id="GO:0015459">
    <property type="term" value="F:potassium channel regulator activity"/>
    <property type="evidence" value="ECO:0007669"/>
    <property type="project" value="Ensembl"/>
</dbReference>
<dbReference type="GO" id="GO:0031433">
    <property type="term" value="F:telethonin binding"/>
    <property type="evidence" value="ECO:0007669"/>
    <property type="project" value="Ensembl"/>
</dbReference>